<evidence type="ECO:0000256" key="2">
    <source>
        <dbReference type="ARBA" id="ARBA00023125"/>
    </source>
</evidence>
<evidence type="ECO:0000313" key="5">
    <source>
        <dbReference type="EMBL" id="CBS88047.1"/>
    </source>
</evidence>
<dbReference type="InterPro" id="IPR022453">
    <property type="entry name" value="Znf_MqsA-type"/>
</dbReference>
<dbReference type="Gene3D" id="3.10.20.860">
    <property type="match status" value="1"/>
</dbReference>
<dbReference type="InterPro" id="IPR032758">
    <property type="entry name" value="MqsA/HigA-2"/>
</dbReference>
<dbReference type="NCBIfam" id="TIGR03831">
    <property type="entry name" value="YgiT_finger"/>
    <property type="match status" value="1"/>
</dbReference>
<dbReference type="HOGENOM" id="CLU_115776_1_0_5"/>
<dbReference type="EMBL" id="FQ311868">
    <property type="protein sequence ID" value="CBS88047.1"/>
    <property type="molecule type" value="Genomic_DNA"/>
</dbReference>
<dbReference type="SUPFAM" id="SSF47413">
    <property type="entry name" value="lambda repressor-like DNA-binding domains"/>
    <property type="match status" value="1"/>
</dbReference>
<dbReference type="InterPro" id="IPR001387">
    <property type="entry name" value="Cro/C1-type_HTH"/>
</dbReference>
<evidence type="ECO:0000313" key="6">
    <source>
        <dbReference type="Proteomes" id="UP000005667"/>
    </source>
</evidence>
<keyword evidence="6" id="KW-1185">Reference proteome</keyword>
<accession>G7Z6K2</accession>
<dbReference type="PROSITE" id="PS50943">
    <property type="entry name" value="HTH_CROC1"/>
    <property type="match status" value="1"/>
</dbReference>
<keyword evidence="1" id="KW-0805">Transcription regulation</keyword>
<name>G7Z6K2_AZOL4</name>
<feature type="domain" description="HTH cro/C1-type" evidence="4">
    <location>
        <begin position="97"/>
        <end position="150"/>
    </location>
</feature>
<dbReference type="InterPro" id="IPR052359">
    <property type="entry name" value="HTH-type_reg/antitoxin"/>
</dbReference>
<organism evidence="5 6">
    <name type="scientific">Azospirillum lipoferum (strain 4B)</name>
    <dbReference type="NCBI Taxonomy" id="862719"/>
    <lineage>
        <taxon>Bacteria</taxon>
        <taxon>Pseudomonadati</taxon>
        <taxon>Pseudomonadota</taxon>
        <taxon>Alphaproteobacteria</taxon>
        <taxon>Rhodospirillales</taxon>
        <taxon>Azospirillaceae</taxon>
        <taxon>Azospirillum</taxon>
    </lineage>
</organism>
<dbReference type="InterPro" id="IPR010982">
    <property type="entry name" value="Lambda_DNA-bd_dom_sf"/>
</dbReference>
<gene>
    <name evidence="5" type="ordered locus">AZOLI_2865</name>
</gene>
<sequence length="161" mass="17847">MRVPPTVVQGKGRGIMTMTNTDNAKQKPHCDCGGEMVRDSRPMEFKYRDQSITLDQPAWYCTSCGDSLLSVSDSLATEAAFMDFKAVVDGSLPAAEVKRIRKKLRLTQDEAGRRLGGGPAAFNKYEKRREVPSRAMANLLRLLDRDPSRLNELAPTDKSAV</sequence>
<reference evidence="6" key="1">
    <citation type="journal article" date="2011" name="PLoS Genet.">
        <title>Azospirillum genomes reveal transition of bacteria from aquatic to terrestrial environments.</title>
        <authorList>
            <person name="Wisniewski-Dye F."/>
            <person name="Borziak K."/>
            <person name="Khalsa-Moyers G."/>
            <person name="Alexandre G."/>
            <person name="Sukharnikov L.O."/>
            <person name="Wuichet K."/>
            <person name="Hurst G.B."/>
            <person name="McDonald W.H."/>
            <person name="Robertson J.S."/>
            <person name="Barbe V."/>
            <person name="Calteau A."/>
            <person name="Rouy Z."/>
            <person name="Mangenot S."/>
            <person name="Prigent-Combaret C."/>
            <person name="Normand P."/>
            <person name="Boyer M."/>
            <person name="Siguier P."/>
            <person name="Dessaux Y."/>
            <person name="Elmerich C."/>
            <person name="Condemine G."/>
            <person name="Krishnen G."/>
            <person name="Kennedy I."/>
            <person name="Paterson A.H."/>
            <person name="Gonzalez V."/>
            <person name="Mavingui P."/>
            <person name="Zhulin I.B."/>
        </authorList>
    </citation>
    <scope>NUCLEOTIDE SEQUENCE [LARGE SCALE GENOMIC DNA]</scope>
    <source>
        <strain evidence="6">4B</strain>
    </source>
</reference>
<dbReference type="Pfam" id="PF15731">
    <property type="entry name" value="MqsA_antitoxin"/>
    <property type="match status" value="1"/>
</dbReference>
<dbReference type="CDD" id="cd00093">
    <property type="entry name" value="HTH_XRE"/>
    <property type="match status" value="1"/>
</dbReference>
<dbReference type="AlphaFoldDB" id="G7Z6K2"/>
<keyword evidence="3" id="KW-0804">Transcription</keyword>
<evidence type="ECO:0000256" key="1">
    <source>
        <dbReference type="ARBA" id="ARBA00023015"/>
    </source>
</evidence>
<dbReference type="NCBIfam" id="TIGR03830">
    <property type="entry name" value="CxxCG_CxxCG_HTH"/>
    <property type="match status" value="1"/>
</dbReference>
<dbReference type="InterPro" id="IPR022452">
    <property type="entry name" value="MqsA"/>
</dbReference>
<evidence type="ECO:0000256" key="3">
    <source>
        <dbReference type="ARBA" id="ARBA00023163"/>
    </source>
</evidence>
<dbReference type="SMART" id="SM00530">
    <property type="entry name" value="HTH_XRE"/>
    <property type="match status" value="1"/>
</dbReference>
<protein>
    <submittedName>
        <fullName evidence="5">Transcriptional regulator, XRE family</fullName>
    </submittedName>
</protein>
<dbReference type="STRING" id="862719.AZOLI_2865"/>
<dbReference type="PANTHER" id="PTHR36511:SF4">
    <property type="entry name" value="ANTITOXIN MQSA"/>
    <property type="match status" value="1"/>
</dbReference>
<dbReference type="GO" id="GO:0003677">
    <property type="term" value="F:DNA binding"/>
    <property type="evidence" value="ECO:0007669"/>
    <property type="project" value="UniProtKB-KW"/>
</dbReference>
<dbReference type="KEGG" id="ali:AZOLI_2865"/>
<dbReference type="Gene3D" id="1.10.260.40">
    <property type="entry name" value="lambda repressor-like DNA-binding domains"/>
    <property type="match status" value="1"/>
</dbReference>
<dbReference type="Proteomes" id="UP000005667">
    <property type="component" value="Chromosome"/>
</dbReference>
<dbReference type="PANTHER" id="PTHR36511">
    <property type="entry name" value="MERR FAMILY BACTERIAL REGULATORY PROTEIN"/>
    <property type="match status" value="1"/>
</dbReference>
<evidence type="ECO:0000259" key="4">
    <source>
        <dbReference type="PROSITE" id="PS50943"/>
    </source>
</evidence>
<proteinExistence type="predicted"/>
<keyword evidence="2" id="KW-0238">DNA-binding</keyword>